<dbReference type="GO" id="GO:0000139">
    <property type="term" value="C:Golgi membrane"/>
    <property type="evidence" value="ECO:0007669"/>
    <property type="project" value="UniProtKB-SubCell"/>
</dbReference>
<organism evidence="12 13">
    <name type="scientific">Salarias fasciatus</name>
    <name type="common">Jewelled blenny</name>
    <name type="synonym">Blennius fasciatus</name>
    <dbReference type="NCBI Taxonomy" id="181472"/>
    <lineage>
        <taxon>Eukaryota</taxon>
        <taxon>Metazoa</taxon>
        <taxon>Chordata</taxon>
        <taxon>Craniata</taxon>
        <taxon>Vertebrata</taxon>
        <taxon>Euteleostomi</taxon>
        <taxon>Actinopterygii</taxon>
        <taxon>Neopterygii</taxon>
        <taxon>Teleostei</taxon>
        <taxon>Neoteleostei</taxon>
        <taxon>Acanthomorphata</taxon>
        <taxon>Ovalentaria</taxon>
        <taxon>Blenniimorphae</taxon>
        <taxon>Blenniiformes</taxon>
        <taxon>Blennioidei</taxon>
        <taxon>Blenniidae</taxon>
        <taxon>Salariinae</taxon>
        <taxon>Salarias</taxon>
    </lineage>
</organism>
<name>A0A672GRQ5_SALFA</name>
<dbReference type="InterPro" id="IPR009316">
    <property type="entry name" value="COG2"/>
</dbReference>
<feature type="region of interest" description="Disordered" evidence="9">
    <location>
        <begin position="671"/>
        <end position="693"/>
    </location>
</feature>
<comment type="similarity">
    <text evidence="2">Belongs to the COG2 family.</text>
</comment>
<keyword evidence="4" id="KW-0813">Transport</keyword>
<sequence length="741" mass="84766">MERNIGPDSLCFDKDVFMKDDFDVDQFVAECRKQVQLEEMREDLELYYKLLKTAMVELINKDYADFVNLSTNLVGMDKALNQLSVPLGQLREEVMSLRSCVSEVIQSIDNQLSKQEDLQNKKVCVLRLIQVVRSVEKIEKILNSQTSKESSSLEISSPLLAGQILERIATEFNQLQFHAVQSKGMPLLDKVRPRIAGITSMLQQSLEGLLIEGLQTSNVDMVRHCLRTYATIDKTRDAEALVGQVLVKPYMDQVIVEEAVKSNPSGLQLMYSRLLDFVPHHCRLLREVTGGAISSDKADTVPGYDFLVNSVWPEIIKGIEERLAYLFNPGNPDIFYERYSVSMEFVRRFERQCSSQASVKRLRVHQSYTSFHNKWNLPVYFQLRYKEIAGRLESAISDGLEAAPAGSAYHLQVSEVLWSCLVRCWSDKVYLSPLAHRFWKLTLQLYSRYSVKEHNWFTLQRTSRSCRSRYTHISCHQLHIFEVFHSETSFLFPQHVPHQFGKQLPLYILLFVSCCLHFPPLTFDSSSRQIPELFEIVKQRFDAIGFKNFAVVEAALADSKECLSSSIPTLNTRMTQHLTERCCRFLKSASEVPRLYRRTNKDLPVRASAYMDNALRPLHQLVSDSSGLVTPSTSQEWLRVALSECTQKYYETISEVLSSVRKMEESLKRLKQARKGAASTTTSGANGGPTDDSKIRLQLALDVEYLGEQIQKMGLQPHDISMFSVLMDLVNEARELAEQNH</sequence>
<dbReference type="PANTHER" id="PTHR12961">
    <property type="entry name" value="CONSERVED OLIGOMERIC GOLGI COMPLEX COMPONENT 2"/>
    <property type="match status" value="1"/>
</dbReference>
<evidence type="ECO:0000313" key="13">
    <source>
        <dbReference type="Proteomes" id="UP000472267"/>
    </source>
</evidence>
<dbReference type="Pfam" id="PF06148">
    <property type="entry name" value="COG2_N"/>
    <property type="match status" value="1"/>
</dbReference>
<evidence type="ECO:0000256" key="1">
    <source>
        <dbReference type="ARBA" id="ARBA00004395"/>
    </source>
</evidence>
<dbReference type="Proteomes" id="UP000472267">
    <property type="component" value="Chromosome 13"/>
</dbReference>
<evidence type="ECO:0000256" key="6">
    <source>
        <dbReference type="ARBA" id="ARBA00023034"/>
    </source>
</evidence>
<evidence type="ECO:0000256" key="3">
    <source>
        <dbReference type="ARBA" id="ARBA00020977"/>
    </source>
</evidence>
<keyword evidence="6" id="KW-0333">Golgi apparatus</keyword>
<evidence type="ECO:0000256" key="5">
    <source>
        <dbReference type="ARBA" id="ARBA00022927"/>
    </source>
</evidence>
<keyword evidence="5" id="KW-0653">Protein transport</keyword>
<dbReference type="Pfam" id="PF12022">
    <property type="entry name" value="COG2_C"/>
    <property type="match status" value="1"/>
</dbReference>
<proteinExistence type="inferred from homology"/>
<feature type="domain" description="Conserved oligomeric Golgi complex subunit 2 N-terminal" evidence="10">
    <location>
        <begin position="10"/>
        <end position="83"/>
    </location>
</feature>
<evidence type="ECO:0000256" key="4">
    <source>
        <dbReference type="ARBA" id="ARBA00022448"/>
    </source>
</evidence>
<evidence type="ECO:0000259" key="11">
    <source>
        <dbReference type="Pfam" id="PF12022"/>
    </source>
</evidence>
<reference evidence="12" key="1">
    <citation type="submission" date="2019-06" db="EMBL/GenBank/DDBJ databases">
        <authorList>
            <consortium name="Wellcome Sanger Institute Data Sharing"/>
        </authorList>
    </citation>
    <scope>NUCLEOTIDE SEQUENCE [LARGE SCALE GENOMIC DNA]</scope>
</reference>
<dbReference type="GO" id="GO:0007030">
    <property type="term" value="P:Golgi organization"/>
    <property type="evidence" value="ECO:0007669"/>
    <property type="project" value="InterPro"/>
</dbReference>
<evidence type="ECO:0000259" key="10">
    <source>
        <dbReference type="Pfam" id="PF06148"/>
    </source>
</evidence>
<comment type="subcellular location">
    <subcellularLocation>
        <location evidence="1">Golgi apparatus membrane</location>
        <topology evidence="1">Peripheral membrane protein</topology>
    </subcellularLocation>
</comment>
<dbReference type="GO" id="GO:0006891">
    <property type="term" value="P:intra-Golgi vesicle-mediated transport"/>
    <property type="evidence" value="ECO:0007669"/>
    <property type="project" value="TreeGrafter"/>
</dbReference>
<dbReference type="Ensembl" id="ENSSFAT00005022344.1">
    <property type="protein sequence ID" value="ENSSFAP00005021431.1"/>
    <property type="gene ID" value="ENSSFAG00005009763.1"/>
</dbReference>
<reference evidence="12" key="3">
    <citation type="submission" date="2025-09" db="UniProtKB">
        <authorList>
            <consortium name="Ensembl"/>
        </authorList>
    </citation>
    <scope>IDENTIFICATION</scope>
</reference>
<keyword evidence="7" id="KW-0472">Membrane</keyword>
<dbReference type="InterPro" id="IPR024603">
    <property type="entry name" value="COG_complex_COG2_C"/>
</dbReference>
<evidence type="ECO:0000256" key="7">
    <source>
        <dbReference type="ARBA" id="ARBA00023136"/>
    </source>
</evidence>
<dbReference type="GO" id="GO:0015031">
    <property type="term" value="P:protein transport"/>
    <property type="evidence" value="ECO:0007669"/>
    <property type="project" value="UniProtKB-KW"/>
</dbReference>
<protein>
    <recommendedName>
        <fullName evidence="3">Conserved oligomeric Golgi complex subunit 2</fullName>
    </recommendedName>
    <alternativeName>
        <fullName evidence="8">Component of oligomeric Golgi complex 2</fullName>
    </alternativeName>
</protein>
<keyword evidence="13" id="KW-1185">Reference proteome</keyword>
<evidence type="ECO:0000256" key="9">
    <source>
        <dbReference type="SAM" id="MobiDB-lite"/>
    </source>
</evidence>
<evidence type="ECO:0000313" key="12">
    <source>
        <dbReference type="Ensembl" id="ENSSFAP00005021431.1"/>
    </source>
</evidence>
<dbReference type="InParanoid" id="A0A672GRQ5"/>
<evidence type="ECO:0000256" key="2">
    <source>
        <dbReference type="ARBA" id="ARBA00007603"/>
    </source>
</evidence>
<dbReference type="PANTHER" id="PTHR12961:SF0">
    <property type="entry name" value="CONSERVED OLIGOMERIC GOLGI COMPLEX SUBUNIT 2"/>
    <property type="match status" value="1"/>
</dbReference>
<evidence type="ECO:0000256" key="8">
    <source>
        <dbReference type="ARBA" id="ARBA00031344"/>
    </source>
</evidence>
<reference evidence="12" key="2">
    <citation type="submission" date="2025-08" db="UniProtKB">
        <authorList>
            <consortium name="Ensembl"/>
        </authorList>
    </citation>
    <scope>IDENTIFICATION</scope>
</reference>
<dbReference type="InterPro" id="IPR024602">
    <property type="entry name" value="COG_su2_N"/>
</dbReference>
<accession>A0A672GRQ5</accession>
<feature type="domain" description="COG complex component COG2 C-terminal" evidence="11">
    <location>
        <begin position="373"/>
        <end position="703"/>
    </location>
</feature>
<gene>
    <name evidence="12" type="primary">cog2</name>
</gene>
<dbReference type="GO" id="GO:0017119">
    <property type="term" value="C:Golgi transport complex"/>
    <property type="evidence" value="ECO:0007669"/>
    <property type="project" value="TreeGrafter"/>
</dbReference>
<dbReference type="AlphaFoldDB" id="A0A672GRQ5"/>